<evidence type="ECO:0000313" key="2">
    <source>
        <dbReference type="EMBL" id="KAJ0962252.1"/>
    </source>
</evidence>
<keyword evidence="3" id="KW-1185">Reference proteome</keyword>
<reference evidence="2" key="2">
    <citation type="journal article" date="2022" name="Hortic Res">
        <title>The genome of Dioscorea zingiberensis sheds light on the biosynthesis, origin and evolution of the medicinally important diosgenin saponins.</title>
        <authorList>
            <person name="Li Y."/>
            <person name="Tan C."/>
            <person name="Li Z."/>
            <person name="Guo J."/>
            <person name="Li S."/>
            <person name="Chen X."/>
            <person name="Wang C."/>
            <person name="Dai X."/>
            <person name="Yang H."/>
            <person name="Song W."/>
            <person name="Hou L."/>
            <person name="Xu J."/>
            <person name="Tong Z."/>
            <person name="Xu A."/>
            <person name="Yuan X."/>
            <person name="Wang W."/>
            <person name="Yang Q."/>
            <person name="Chen L."/>
            <person name="Sun Z."/>
            <person name="Wang K."/>
            <person name="Pan B."/>
            <person name="Chen J."/>
            <person name="Bao Y."/>
            <person name="Liu F."/>
            <person name="Qi X."/>
            <person name="Gang D.R."/>
            <person name="Wen J."/>
            <person name="Li J."/>
        </authorList>
    </citation>
    <scope>NUCLEOTIDE SEQUENCE</scope>
    <source>
        <strain evidence="2">Dzin_1.0</strain>
    </source>
</reference>
<dbReference type="OrthoDB" id="1928288at2759"/>
<dbReference type="EMBL" id="JAGGNH010000010">
    <property type="protein sequence ID" value="KAJ0962252.1"/>
    <property type="molecule type" value="Genomic_DNA"/>
</dbReference>
<feature type="region of interest" description="Disordered" evidence="1">
    <location>
        <begin position="107"/>
        <end position="130"/>
    </location>
</feature>
<sequence>MGTELHHSLNSFHPILKNNLHVDTLTISRNSLLKQGITAGFDHLQEFMNMSLRQHDPAIPLRKVMMKHEEVFKHQVRELHRLYKVQKILMAELSSKKMKIRSITNASVSTSETSHSSNLSNRIQSPSAVPSCYGEPSRMQIAFDLRQPVIEYNVPTEAVADNDVEECNVELTLSIGCGTSKMKSKQWLQKENELMNCSKAIPSKSFGEDCSDPSVRTDRENLQDAPWLFQALSLKRT</sequence>
<comment type="caution">
    <text evidence="2">The sequence shown here is derived from an EMBL/GenBank/DDBJ whole genome shotgun (WGS) entry which is preliminary data.</text>
</comment>
<reference evidence="2" key="1">
    <citation type="submission" date="2021-03" db="EMBL/GenBank/DDBJ databases">
        <authorList>
            <person name="Li Z."/>
            <person name="Yang C."/>
        </authorList>
    </citation>
    <scope>NUCLEOTIDE SEQUENCE</scope>
    <source>
        <strain evidence="2">Dzin_1.0</strain>
        <tissue evidence="2">Leaf</tissue>
    </source>
</reference>
<proteinExistence type="predicted"/>
<dbReference type="PANTHER" id="PTHR33167">
    <property type="entry name" value="TRANSCRIPTION FACTOR, PUTATIVE (DUF863)-RELATED"/>
    <property type="match status" value="1"/>
</dbReference>
<evidence type="ECO:0000313" key="3">
    <source>
        <dbReference type="Proteomes" id="UP001085076"/>
    </source>
</evidence>
<feature type="compositionally biased region" description="Low complexity" evidence="1">
    <location>
        <begin position="107"/>
        <end position="121"/>
    </location>
</feature>
<accession>A0A9D5H3S7</accession>
<evidence type="ECO:0000256" key="1">
    <source>
        <dbReference type="SAM" id="MobiDB-lite"/>
    </source>
</evidence>
<dbReference type="AlphaFoldDB" id="A0A9D5H3S7"/>
<organism evidence="2 3">
    <name type="scientific">Dioscorea zingiberensis</name>
    <dbReference type="NCBI Taxonomy" id="325984"/>
    <lineage>
        <taxon>Eukaryota</taxon>
        <taxon>Viridiplantae</taxon>
        <taxon>Streptophyta</taxon>
        <taxon>Embryophyta</taxon>
        <taxon>Tracheophyta</taxon>
        <taxon>Spermatophyta</taxon>
        <taxon>Magnoliopsida</taxon>
        <taxon>Liliopsida</taxon>
        <taxon>Dioscoreales</taxon>
        <taxon>Dioscoreaceae</taxon>
        <taxon>Dioscorea</taxon>
    </lineage>
</organism>
<dbReference type="Proteomes" id="UP001085076">
    <property type="component" value="Miscellaneous, Linkage group lg10"/>
</dbReference>
<protein>
    <submittedName>
        <fullName evidence="2">Uncharacterized protein</fullName>
    </submittedName>
</protein>
<name>A0A9D5H3S7_9LILI</name>
<dbReference type="PANTHER" id="PTHR33167:SF26">
    <property type="entry name" value="EXPRESSED PROTEIN"/>
    <property type="match status" value="1"/>
</dbReference>
<gene>
    <name evidence="2" type="ORF">J5N97_030080</name>
</gene>